<comment type="caution">
    <text evidence="18">The sequence shown here is derived from an EMBL/GenBank/DDBJ whole genome shotgun (WGS) entry which is preliminary data.</text>
</comment>
<keyword evidence="3 12" id="KW-1134">Transmembrane beta strand</keyword>
<accession>A0ABS5IVA0</accession>
<keyword evidence="4" id="KW-0410">Iron transport</keyword>
<sequence>MKKNLRLMKVCAMTGLALTSILADSAYVKAAGNTWSPTSSFRSTYQEKEISGIVKDAKGTALPGVSVQLKGTVKGTQTNAQGEYHISAKAGDVLIFSSVGFEATEATVGSSASLNVKLSDNVKGLNELVVTALGVKKAAKSLTYSTQRLGNEEISTVKDANVMNSINGKAAGITISRSSSGVGGSVKVTLRGNKSAQSSNQPLYVIDGIPMTNYTTQQPNSTWGGDGVTTTSPGRDGGDGISNLNPDDIESLTVLKGASAAALYGSQAANGVILITTKKGKSGISKVEASSGITLDKIAYSPKFQNSYGPETPNSSQSWGKGISGGHDNVKEFFRTGNTWINSVNFSGGTDKAQTFFSYANTSASGVMPGNDLKRNNFTFRETAKFLNDKLALDGNVNVITQTLNNGPVNGLYFNPLTGLYLFPRGNDITPFKNQYTRFDKTRQLDLQNWPYDEDLQQNPWWIVNKNPIEAKRNRTLASVSGKYDINDWLWVQARGNIDRTNDTYDAHMYAGTQGTLSGPNGRYITSDLTTTQLYGDLILNLNKNFGNFKLNALAGTSINDQQTKGMTGESFTGDLSVANFFVLQNMTAGSQINTVPNNHSQLQAVFGSANLSFKDLLFLDVTARNDWSSNLSFTPNGSYFYPSVGLSAMLHQLFNMPEPVSYAKVRASYAMVGNTVPIYVTNPLSRLGAVGGTFAFNNRAPFSDLKPEKTKSLELGTEWRFLQNRLSLDLTYYKTNTTNQYFQIAVPPGTGYSFRFINAGNIQNAGVEVLLGYNVIKTSHFSWNTTINYSQNRNKVIELAPNIDQFVLTEAGTNNYSSILAKDGSYGDIYGTILARDENGKVIINKDGKPLTVANKLIGNPTPKWQGGWSNNLSYKNFTLNFLVDGKFGGKVMSLTQAMLDKYGVSAATGDARNNGGVTVDGVDEVSKKPVTKVDAAAWYGAVGGRDGVTGEYMYDGTVVRLREASLGYSVPSSALGHGFVKSIRMTLIGRNLWYISKKAPYDPEITMSTGNGLAGVDIFSMPATRSFGFSLNVGF</sequence>
<dbReference type="PANTHER" id="PTHR32552">
    <property type="entry name" value="FERRICHROME IRON RECEPTOR-RELATED"/>
    <property type="match status" value="1"/>
</dbReference>
<dbReference type="InterPro" id="IPR008969">
    <property type="entry name" value="CarboxyPept-like_regulatory"/>
</dbReference>
<dbReference type="Proteomes" id="UP000676386">
    <property type="component" value="Unassembled WGS sequence"/>
</dbReference>
<evidence type="ECO:0000256" key="13">
    <source>
        <dbReference type="RuleBase" id="RU003357"/>
    </source>
</evidence>
<keyword evidence="5 12" id="KW-0812">Transmembrane</keyword>
<dbReference type="RefSeq" id="WP_211971906.1">
    <property type="nucleotide sequence ID" value="NZ_CBFHAM010000068.1"/>
</dbReference>
<evidence type="ECO:0000259" key="16">
    <source>
        <dbReference type="Pfam" id="PF00593"/>
    </source>
</evidence>
<keyword evidence="6 15" id="KW-0732">Signal</keyword>
<evidence type="ECO:0000256" key="5">
    <source>
        <dbReference type="ARBA" id="ARBA00022692"/>
    </source>
</evidence>
<dbReference type="SUPFAM" id="SSF49464">
    <property type="entry name" value="Carboxypeptidase regulatory domain-like"/>
    <property type="match status" value="1"/>
</dbReference>
<evidence type="ECO:0000313" key="18">
    <source>
        <dbReference type="EMBL" id="MBS0026803.1"/>
    </source>
</evidence>
<comment type="similarity">
    <text evidence="12 13">Belongs to the TonB-dependent receptor family.</text>
</comment>
<name>A0ABS5IVA0_9BACT</name>
<dbReference type="Pfam" id="PF13715">
    <property type="entry name" value="CarbopepD_reg_2"/>
    <property type="match status" value="1"/>
</dbReference>
<evidence type="ECO:0000313" key="19">
    <source>
        <dbReference type="Proteomes" id="UP000676386"/>
    </source>
</evidence>
<feature type="domain" description="TonB-dependent receptor-like beta-barrel" evidence="16">
    <location>
        <begin position="425"/>
        <end position="908"/>
    </location>
</feature>
<evidence type="ECO:0000256" key="14">
    <source>
        <dbReference type="SAM" id="MobiDB-lite"/>
    </source>
</evidence>
<keyword evidence="10 12" id="KW-0472">Membrane</keyword>
<keyword evidence="11 12" id="KW-0998">Cell outer membrane</keyword>
<dbReference type="InterPro" id="IPR039426">
    <property type="entry name" value="TonB-dep_rcpt-like"/>
</dbReference>
<dbReference type="InterPro" id="IPR036942">
    <property type="entry name" value="Beta-barrel_TonB_sf"/>
</dbReference>
<keyword evidence="7" id="KW-0408">Iron</keyword>
<dbReference type="InterPro" id="IPR023996">
    <property type="entry name" value="TonB-dep_OMP_SusC/RagA"/>
</dbReference>
<evidence type="ECO:0000256" key="2">
    <source>
        <dbReference type="ARBA" id="ARBA00022448"/>
    </source>
</evidence>
<evidence type="ECO:0000256" key="11">
    <source>
        <dbReference type="ARBA" id="ARBA00023237"/>
    </source>
</evidence>
<keyword evidence="8" id="KW-0406">Ion transport</keyword>
<keyword evidence="9 13" id="KW-0798">TonB box</keyword>
<dbReference type="Pfam" id="PF07715">
    <property type="entry name" value="Plug"/>
    <property type="match status" value="1"/>
</dbReference>
<evidence type="ECO:0000256" key="1">
    <source>
        <dbReference type="ARBA" id="ARBA00004571"/>
    </source>
</evidence>
<evidence type="ECO:0000256" key="9">
    <source>
        <dbReference type="ARBA" id="ARBA00023077"/>
    </source>
</evidence>
<evidence type="ECO:0000256" key="12">
    <source>
        <dbReference type="PROSITE-ProRule" id="PRU01360"/>
    </source>
</evidence>
<keyword evidence="19" id="KW-1185">Reference proteome</keyword>
<comment type="subcellular location">
    <subcellularLocation>
        <location evidence="1 12">Cell outer membrane</location>
        <topology evidence="1 12">Multi-pass membrane protein</topology>
    </subcellularLocation>
</comment>
<dbReference type="NCBIfam" id="TIGR04057">
    <property type="entry name" value="SusC_RagA_signa"/>
    <property type="match status" value="1"/>
</dbReference>
<evidence type="ECO:0000256" key="3">
    <source>
        <dbReference type="ARBA" id="ARBA00022452"/>
    </source>
</evidence>
<feature type="chain" id="PRO_5047094368" evidence="15">
    <location>
        <begin position="31"/>
        <end position="1037"/>
    </location>
</feature>
<dbReference type="PANTHER" id="PTHR32552:SF89">
    <property type="entry name" value="CATECHOLATE SIDEROPHORE RECEPTOR FIU"/>
    <property type="match status" value="1"/>
</dbReference>
<evidence type="ECO:0000259" key="17">
    <source>
        <dbReference type="Pfam" id="PF07715"/>
    </source>
</evidence>
<feature type="region of interest" description="Disordered" evidence="14">
    <location>
        <begin position="217"/>
        <end position="245"/>
    </location>
</feature>
<evidence type="ECO:0000256" key="15">
    <source>
        <dbReference type="SAM" id="SignalP"/>
    </source>
</evidence>
<dbReference type="InterPro" id="IPR000531">
    <property type="entry name" value="Beta-barrel_TonB"/>
</dbReference>
<feature type="compositionally biased region" description="Polar residues" evidence="14">
    <location>
        <begin position="217"/>
        <end position="233"/>
    </location>
</feature>
<gene>
    <name evidence="18" type="ORF">KE626_05745</name>
</gene>
<dbReference type="NCBIfam" id="TIGR04056">
    <property type="entry name" value="OMP_RagA_SusC"/>
    <property type="match status" value="1"/>
</dbReference>
<proteinExistence type="inferred from homology"/>
<evidence type="ECO:0000256" key="10">
    <source>
        <dbReference type="ARBA" id="ARBA00023136"/>
    </source>
</evidence>
<evidence type="ECO:0000256" key="6">
    <source>
        <dbReference type="ARBA" id="ARBA00022729"/>
    </source>
</evidence>
<dbReference type="InterPro" id="IPR037066">
    <property type="entry name" value="Plug_dom_sf"/>
</dbReference>
<dbReference type="PROSITE" id="PS52016">
    <property type="entry name" value="TONB_DEPENDENT_REC_3"/>
    <property type="match status" value="1"/>
</dbReference>
<keyword evidence="2 12" id="KW-0813">Transport</keyword>
<dbReference type="Gene3D" id="2.170.130.10">
    <property type="entry name" value="TonB-dependent receptor, plug domain"/>
    <property type="match status" value="1"/>
</dbReference>
<evidence type="ECO:0000256" key="7">
    <source>
        <dbReference type="ARBA" id="ARBA00023004"/>
    </source>
</evidence>
<feature type="signal peptide" evidence="15">
    <location>
        <begin position="1"/>
        <end position="30"/>
    </location>
</feature>
<dbReference type="EMBL" id="JAGTXB010000002">
    <property type="protein sequence ID" value="MBS0026803.1"/>
    <property type="molecule type" value="Genomic_DNA"/>
</dbReference>
<dbReference type="Gene3D" id="2.60.40.1120">
    <property type="entry name" value="Carboxypeptidase-like, regulatory domain"/>
    <property type="match status" value="1"/>
</dbReference>
<dbReference type="Gene3D" id="2.40.170.20">
    <property type="entry name" value="TonB-dependent receptor, beta-barrel domain"/>
    <property type="match status" value="1"/>
</dbReference>
<dbReference type="InterPro" id="IPR023997">
    <property type="entry name" value="TonB-dep_OMP_SusC/RagA_CS"/>
</dbReference>
<dbReference type="InterPro" id="IPR012910">
    <property type="entry name" value="Plug_dom"/>
</dbReference>
<reference evidence="18 19" key="1">
    <citation type="submission" date="2021-04" db="EMBL/GenBank/DDBJ databases">
        <title>Chitinophaga sp. nov., isolated from the rhizosphere soil.</title>
        <authorList>
            <person name="He S."/>
        </authorList>
    </citation>
    <scope>NUCLEOTIDE SEQUENCE [LARGE SCALE GENOMIC DNA]</scope>
    <source>
        <strain evidence="18 19">2R12</strain>
    </source>
</reference>
<protein>
    <submittedName>
        <fullName evidence="18">SusC/RagA family TonB-linked outer membrane protein</fullName>
    </submittedName>
</protein>
<organism evidence="18 19">
    <name type="scientific">Chitinophaga hostae</name>
    <dbReference type="NCBI Taxonomy" id="2831022"/>
    <lineage>
        <taxon>Bacteria</taxon>
        <taxon>Pseudomonadati</taxon>
        <taxon>Bacteroidota</taxon>
        <taxon>Chitinophagia</taxon>
        <taxon>Chitinophagales</taxon>
        <taxon>Chitinophagaceae</taxon>
        <taxon>Chitinophaga</taxon>
    </lineage>
</organism>
<evidence type="ECO:0000256" key="4">
    <source>
        <dbReference type="ARBA" id="ARBA00022496"/>
    </source>
</evidence>
<feature type="domain" description="TonB-dependent receptor plug" evidence="17">
    <location>
        <begin position="140"/>
        <end position="272"/>
    </location>
</feature>
<dbReference type="Pfam" id="PF00593">
    <property type="entry name" value="TonB_dep_Rec_b-barrel"/>
    <property type="match status" value="1"/>
</dbReference>
<dbReference type="SUPFAM" id="SSF56935">
    <property type="entry name" value="Porins"/>
    <property type="match status" value="1"/>
</dbReference>
<evidence type="ECO:0000256" key="8">
    <source>
        <dbReference type="ARBA" id="ARBA00023065"/>
    </source>
</evidence>